<dbReference type="InterPro" id="IPR036259">
    <property type="entry name" value="MFS_trans_sf"/>
</dbReference>
<comment type="subcellular location">
    <subcellularLocation>
        <location evidence="1">Membrane</location>
        <topology evidence="1">Multi-pass membrane protein</topology>
    </subcellularLocation>
</comment>
<dbReference type="EMBL" id="JROU02001772">
    <property type="protein sequence ID" value="OEH75293.1"/>
    <property type="molecule type" value="Genomic_DNA"/>
</dbReference>
<comment type="caution">
    <text evidence="8">The sequence shown here is derived from an EMBL/GenBank/DDBJ whole genome shotgun (WGS) entry which is preliminary data.</text>
</comment>
<evidence type="ECO:0000256" key="7">
    <source>
        <dbReference type="ARBA" id="ARBA00023136"/>
    </source>
</evidence>
<keyword evidence="6" id="KW-1133">Transmembrane helix</keyword>
<dbReference type="OrthoDB" id="330047at2759"/>
<proteinExistence type="inferred from homology"/>
<keyword evidence="9" id="KW-1185">Reference proteome</keyword>
<evidence type="ECO:0000256" key="6">
    <source>
        <dbReference type="ARBA" id="ARBA00022989"/>
    </source>
</evidence>
<evidence type="ECO:0000256" key="1">
    <source>
        <dbReference type="ARBA" id="ARBA00004141"/>
    </source>
</evidence>
<organism evidence="8 9">
    <name type="scientific">Cyclospora cayetanensis</name>
    <dbReference type="NCBI Taxonomy" id="88456"/>
    <lineage>
        <taxon>Eukaryota</taxon>
        <taxon>Sar</taxon>
        <taxon>Alveolata</taxon>
        <taxon>Apicomplexa</taxon>
        <taxon>Conoidasida</taxon>
        <taxon>Coccidia</taxon>
        <taxon>Eucoccidiorida</taxon>
        <taxon>Eimeriorina</taxon>
        <taxon>Eimeriidae</taxon>
        <taxon>Cyclospora</taxon>
    </lineage>
</organism>
<comment type="similarity">
    <text evidence="2">Belongs to the SLC43A transporter (TC 2.A.1.44) family.</text>
</comment>
<dbReference type="PANTHER" id="PTHR20772:SF2">
    <property type="entry name" value="PROTEIN FMP42"/>
    <property type="match status" value="1"/>
</dbReference>
<keyword evidence="4" id="KW-0812">Transmembrane</keyword>
<dbReference type="AlphaFoldDB" id="A0A1D3CVS1"/>
<dbReference type="GO" id="GO:0016020">
    <property type="term" value="C:membrane"/>
    <property type="evidence" value="ECO:0007669"/>
    <property type="project" value="UniProtKB-SubCell"/>
</dbReference>
<protein>
    <submittedName>
        <fullName evidence="8">Uncharacterized protein</fullName>
    </submittedName>
</protein>
<dbReference type="SUPFAM" id="SSF103473">
    <property type="entry name" value="MFS general substrate transporter"/>
    <property type="match status" value="1"/>
</dbReference>
<dbReference type="InterPro" id="IPR052599">
    <property type="entry name" value="SLC43A_AATransporter"/>
</dbReference>
<keyword evidence="5" id="KW-0029">Amino-acid transport</keyword>
<dbReference type="GeneID" id="34618879"/>
<dbReference type="GO" id="GO:0006865">
    <property type="term" value="P:amino acid transport"/>
    <property type="evidence" value="ECO:0007669"/>
    <property type="project" value="UniProtKB-KW"/>
</dbReference>
<dbReference type="Gene3D" id="1.20.1250.20">
    <property type="entry name" value="MFS general substrate transporter like domains"/>
    <property type="match status" value="1"/>
</dbReference>
<dbReference type="VEuPathDB" id="ToxoDB:LOC34618879"/>
<gene>
    <name evidence="8" type="ORF">cyc_01959</name>
</gene>
<evidence type="ECO:0000256" key="3">
    <source>
        <dbReference type="ARBA" id="ARBA00022448"/>
    </source>
</evidence>
<evidence type="ECO:0000256" key="2">
    <source>
        <dbReference type="ARBA" id="ARBA00006595"/>
    </source>
</evidence>
<name>A0A1D3CVS1_9EIME</name>
<accession>A0A1D3CVS1</accession>
<keyword evidence="3" id="KW-0813">Transport</keyword>
<sequence length="523" mass="56873">MKAQDSSLSSGKGTGARVWSSLKSAVPRSDLPGAQQPTPWGLNRYVILLIYLLYVFLTGCVYFGWASLSSMLLKAQSFSALCPKDADGRFIDDMTADKGFICDEQEAAVQHLYTITLAVHTTFSSVAGTMMDFAGPLMTAFLGQLFNFTGWALLASSETVGNSALYAGFVFIGMGADMGFLPVLCITRLFPGSAGLNITLLGSAASASFAIPLILEAICKSLNVSSPRNVFWAYAGMGPGLCLLFALLFIPRSGYIDFRDEEDAGSTEAAQGKQSGDSPAACQTAGERAHGDSRCAIPGASFWRQLFSAKYIVLTIYFVGVGWASSFYQEAHNRLLSVSVRNFLKILLPLSFLPCIMWGYLADKWGILRVIFITNITGLLMYLFTFSDIEVLGYLSVLCFTNYMSIFTSQVFVYIEQHFTYDHFGKLIGIIQMVGGLFSLACNPLYSGVALNPDVKNGLGIVQGIMVGLLCLQFVWITVLFFLGKRGKGSARQQKYTIDVQLTNPDLSHEPQSSQGCIEDALA</sequence>
<evidence type="ECO:0000256" key="5">
    <source>
        <dbReference type="ARBA" id="ARBA00022970"/>
    </source>
</evidence>
<evidence type="ECO:0000256" key="4">
    <source>
        <dbReference type="ARBA" id="ARBA00022692"/>
    </source>
</evidence>
<keyword evidence="7" id="KW-0472">Membrane</keyword>
<evidence type="ECO:0000313" key="8">
    <source>
        <dbReference type="EMBL" id="OEH75293.1"/>
    </source>
</evidence>
<dbReference type="VEuPathDB" id="ToxoDB:cyc_01959"/>
<evidence type="ECO:0000313" key="9">
    <source>
        <dbReference type="Proteomes" id="UP000095192"/>
    </source>
</evidence>
<dbReference type="Proteomes" id="UP000095192">
    <property type="component" value="Unassembled WGS sequence"/>
</dbReference>
<dbReference type="PANTHER" id="PTHR20772">
    <property type="entry name" value="PROTEIN FMP42"/>
    <property type="match status" value="1"/>
</dbReference>
<reference evidence="8 9" key="1">
    <citation type="journal article" date="2016" name="BMC Genomics">
        <title>Comparative genomics reveals Cyclospora cayetanensis possesses coccidia-like metabolism and invasion components but unique surface antigens.</title>
        <authorList>
            <person name="Liu S."/>
            <person name="Wang L."/>
            <person name="Zheng H."/>
            <person name="Xu Z."/>
            <person name="Roellig D.M."/>
            <person name="Li N."/>
            <person name="Frace M.A."/>
            <person name="Tang K."/>
            <person name="Arrowood M.J."/>
            <person name="Moss D.M."/>
            <person name="Zhang L."/>
            <person name="Feng Y."/>
            <person name="Xiao L."/>
        </authorList>
    </citation>
    <scope>NUCLEOTIDE SEQUENCE [LARGE SCALE GENOMIC DNA]</scope>
    <source>
        <strain evidence="8 9">CHN_HEN01</strain>
    </source>
</reference>